<name>A0A1F6CRN6_9BACT</name>
<protein>
    <submittedName>
        <fullName evidence="1">Uncharacterized protein</fullName>
    </submittedName>
</protein>
<evidence type="ECO:0000313" key="2">
    <source>
        <dbReference type="Proteomes" id="UP000176445"/>
    </source>
</evidence>
<comment type="caution">
    <text evidence="1">The sequence shown here is derived from an EMBL/GenBank/DDBJ whole genome shotgun (WGS) entry which is preliminary data.</text>
</comment>
<evidence type="ECO:0000313" key="1">
    <source>
        <dbReference type="EMBL" id="OGG51750.1"/>
    </source>
</evidence>
<accession>A0A1F6CRN6</accession>
<dbReference type="AlphaFoldDB" id="A0A1F6CRN6"/>
<sequence>MMTMSMTLITSRDPKGRQTMSIIEAAYDKAKLDDDSAQLLNERGDELKAGVSELIAKLSITNQYADEEVESSYGYLSGYDKPKSLQDQATILRKMFPELGECDFALGDKELPDGAEGPFAIPRWQKIGKTYGEALQKVLDELSKAYGGKFKNWREGQLGPNNLRQSAKSVGMWEKLGNEQQGDILVVPAQFGLRHRGRSVRRAREVMRKAEFGLGAFAVGIMLLTHMDRLQNVDDLWIDCAGDEFHDPQNSDAPFGLAPCFYFNGGQLRFGTEWSDDAIGNFGSASGWSVPQA</sequence>
<organism evidence="1 2">
    <name type="scientific">Candidatus Kaiserbacteria bacterium RIFCSPHIGHO2_01_FULL_54_36b</name>
    <dbReference type="NCBI Taxonomy" id="1798483"/>
    <lineage>
        <taxon>Bacteria</taxon>
        <taxon>Candidatus Kaiseribacteriota</taxon>
    </lineage>
</organism>
<reference evidence="1 2" key="1">
    <citation type="journal article" date="2016" name="Nat. Commun.">
        <title>Thousands of microbial genomes shed light on interconnected biogeochemical processes in an aquifer system.</title>
        <authorList>
            <person name="Anantharaman K."/>
            <person name="Brown C.T."/>
            <person name="Hug L.A."/>
            <person name="Sharon I."/>
            <person name="Castelle C.J."/>
            <person name="Probst A.J."/>
            <person name="Thomas B.C."/>
            <person name="Singh A."/>
            <person name="Wilkins M.J."/>
            <person name="Karaoz U."/>
            <person name="Brodie E.L."/>
            <person name="Williams K.H."/>
            <person name="Hubbard S.S."/>
            <person name="Banfield J.F."/>
        </authorList>
    </citation>
    <scope>NUCLEOTIDE SEQUENCE [LARGE SCALE GENOMIC DNA]</scope>
</reference>
<dbReference type="Proteomes" id="UP000176445">
    <property type="component" value="Unassembled WGS sequence"/>
</dbReference>
<dbReference type="EMBL" id="MFKW01000017">
    <property type="protein sequence ID" value="OGG51750.1"/>
    <property type="molecule type" value="Genomic_DNA"/>
</dbReference>
<proteinExistence type="predicted"/>
<gene>
    <name evidence="1" type="ORF">A2704_07035</name>
</gene>